<evidence type="ECO:0000313" key="3">
    <source>
        <dbReference type="EMBL" id="EGG07950.1"/>
    </source>
</evidence>
<keyword evidence="2" id="KW-1133">Transmembrane helix</keyword>
<dbReference type="PANTHER" id="PTHR34391:SF2">
    <property type="entry name" value="TRP C-TERMINAL DOMAIN-CONTAINING PROTEIN"/>
    <property type="match status" value="1"/>
</dbReference>
<dbReference type="eggNOG" id="ENOG502S65M">
    <property type="taxonomic scope" value="Eukaryota"/>
</dbReference>
<evidence type="ECO:0000256" key="2">
    <source>
        <dbReference type="SAM" id="Phobius"/>
    </source>
</evidence>
<feature type="region of interest" description="Disordered" evidence="1">
    <location>
        <begin position="440"/>
        <end position="481"/>
    </location>
</feature>
<gene>
    <name evidence="3" type="ORF">MELLADRAFT_85277</name>
</gene>
<dbReference type="KEGG" id="mlr:MELLADRAFT_85277"/>
<dbReference type="PANTHER" id="PTHR34391">
    <property type="entry name" value="UPF0658 GOLGI APPARATUS MEMBRANE PROTEIN C1952.10C-RELATED"/>
    <property type="match status" value="1"/>
</dbReference>
<dbReference type="GeneID" id="18933777"/>
<protein>
    <submittedName>
        <fullName evidence="3">Uncharacterized protein</fullName>
    </submittedName>
</protein>
<dbReference type="GO" id="GO:0005794">
    <property type="term" value="C:Golgi apparatus"/>
    <property type="evidence" value="ECO:0007669"/>
    <property type="project" value="TreeGrafter"/>
</dbReference>
<dbReference type="InParanoid" id="F4RI67"/>
<accession>F4RI67</accession>
<dbReference type="HOGENOM" id="CLU_567500_0_0_1"/>
<proteinExistence type="predicted"/>
<dbReference type="VEuPathDB" id="FungiDB:MELLADRAFT_85277"/>
<sequence>MPSCFRETGYLYRLFSHRFLCIFVIITTSLTLLQCWLCSRSLTINHNGAKLLLNIIFSMEHPEALKSKVLPLRTAIQKARNGSTVDGSMANSTSFILDNKLVTLNSECIQELKKPLLNLDRNYRTNIATVVFQPWVWGLGMWALILESVPHLAAVWVADIIITVFGALDLHETNLLHEYFHQVVINHCGGIDVLPMYWADVLRLDSAAVVFAVLGLLATSYVSYKLYSVLDWRTFKRLGAGRTVRVAHSFSLAFTVTLHLNAYFIVVFLSLWLDELIIHVWDPNEQSNHLHRTGSWSLNNENIIGIFLLASKDSHVMTENWIFLKFTGVTACVLLFASLIFAIICFVTFDRGLLLQAHTDSRELGEDLAKPNMSDVSGCVQFPSNKVPPVSYHADSRQKYVTGYSNRLGSPSGLENSFYHGEHTLHNTCNVVTDPQLQIPSKVDPRTYSSSRMKARKSSMSIFPRRKQDYLKSPPIDASIQ</sequence>
<name>F4RI67_MELLP</name>
<dbReference type="InterPro" id="IPR040410">
    <property type="entry name" value="UPF0658_Golgi"/>
</dbReference>
<feature type="transmembrane region" description="Helical" evidence="2">
    <location>
        <begin position="250"/>
        <end position="273"/>
    </location>
</feature>
<dbReference type="Proteomes" id="UP000001072">
    <property type="component" value="Unassembled WGS sequence"/>
</dbReference>
<keyword evidence="4" id="KW-1185">Reference proteome</keyword>
<dbReference type="RefSeq" id="XP_007408715.1">
    <property type="nucleotide sequence ID" value="XM_007408653.1"/>
</dbReference>
<keyword evidence="2" id="KW-0472">Membrane</keyword>
<dbReference type="EMBL" id="GL883102">
    <property type="protein sequence ID" value="EGG07950.1"/>
    <property type="molecule type" value="Genomic_DNA"/>
</dbReference>
<dbReference type="OrthoDB" id="2506148at2759"/>
<feature type="transmembrane region" description="Helical" evidence="2">
    <location>
        <begin position="15"/>
        <end position="37"/>
    </location>
</feature>
<reference evidence="4" key="1">
    <citation type="journal article" date="2011" name="Proc. Natl. Acad. Sci. U.S.A.">
        <title>Obligate biotrophy features unraveled by the genomic analysis of rust fungi.</title>
        <authorList>
            <person name="Duplessis S."/>
            <person name="Cuomo C.A."/>
            <person name="Lin Y.-C."/>
            <person name="Aerts A."/>
            <person name="Tisserant E."/>
            <person name="Veneault-Fourrey C."/>
            <person name="Joly D.L."/>
            <person name="Hacquard S."/>
            <person name="Amselem J."/>
            <person name="Cantarel B.L."/>
            <person name="Chiu R."/>
            <person name="Coutinho P.M."/>
            <person name="Feau N."/>
            <person name="Field M."/>
            <person name="Frey P."/>
            <person name="Gelhaye E."/>
            <person name="Goldberg J."/>
            <person name="Grabherr M.G."/>
            <person name="Kodira C.D."/>
            <person name="Kohler A."/>
            <person name="Kuees U."/>
            <person name="Lindquist E.A."/>
            <person name="Lucas S.M."/>
            <person name="Mago R."/>
            <person name="Mauceli E."/>
            <person name="Morin E."/>
            <person name="Murat C."/>
            <person name="Pangilinan J.L."/>
            <person name="Park R."/>
            <person name="Pearson M."/>
            <person name="Quesneville H."/>
            <person name="Rouhier N."/>
            <person name="Sakthikumar S."/>
            <person name="Salamov A.A."/>
            <person name="Schmutz J."/>
            <person name="Selles B."/>
            <person name="Shapiro H."/>
            <person name="Tanguay P."/>
            <person name="Tuskan G.A."/>
            <person name="Henrissat B."/>
            <person name="Van de Peer Y."/>
            <person name="Rouze P."/>
            <person name="Ellis J.G."/>
            <person name="Dodds P.N."/>
            <person name="Schein J.E."/>
            <person name="Zhong S."/>
            <person name="Hamelin R.C."/>
            <person name="Grigoriev I.V."/>
            <person name="Szabo L.J."/>
            <person name="Martin F."/>
        </authorList>
    </citation>
    <scope>NUCLEOTIDE SEQUENCE [LARGE SCALE GENOMIC DNA]</scope>
    <source>
        <strain evidence="4">98AG31 / pathotype 3-4-7</strain>
    </source>
</reference>
<feature type="transmembrane region" description="Helical" evidence="2">
    <location>
        <begin position="210"/>
        <end position="230"/>
    </location>
</feature>
<organism evidence="4">
    <name type="scientific">Melampsora larici-populina (strain 98AG31 / pathotype 3-4-7)</name>
    <name type="common">Poplar leaf rust fungus</name>
    <dbReference type="NCBI Taxonomy" id="747676"/>
    <lineage>
        <taxon>Eukaryota</taxon>
        <taxon>Fungi</taxon>
        <taxon>Dikarya</taxon>
        <taxon>Basidiomycota</taxon>
        <taxon>Pucciniomycotina</taxon>
        <taxon>Pucciniomycetes</taxon>
        <taxon>Pucciniales</taxon>
        <taxon>Melampsoraceae</taxon>
        <taxon>Melampsora</taxon>
    </lineage>
</organism>
<feature type="transmembrane region" description="Helical" evidence="2">
    <location>
        <begin position="123"/>
        <end position="145"/>
    </location>
</feature>
<evidence type="ECO:0000313" key="4">
    <source>
        <dbReference type="Proteomes" id="UP000001072"/>
    </source>
</evidence>
<evidence type="ECO:0000256" key="1">
    <source>
        <dbReference type="SAM" id="MobiDB-lite"/>
    </source>
</evidence>
<dbReference type="AlphaFoldDB" id="F4RI67"/>
<feature type="transmembrane region" description="Helical" evidence="2">
    <location>
        <begin position="322"/>
        <end position="349"/>
    </location>
</feature>
<keyword evidence="2" id="KW-0812">Transmembrane</keyword>